<dbReference type="OrthoDB" id="7816979at2"/>
<dbReference type="STRING" id="282683.SAMN04488105_101432"/>
<protein>
    <submittedName>
        <fullName evidence="1">Uncharacterized protein</fullName>
    </submittedName>
</protein>
<dbReference type="RefSeq" id="WP_089954774.1">
    <property type="nucleotide sequence ID" value="NZ_FNAV01000001.1"/>
</dbReference>
<organism evidence="1 2">
    <name type="scientific">Salipiger thiooxidans</name>
    <dbReference type="NCBI Taxonomy" id="282683"/>
    <lineage>
        <taxon>Bacteria</taxon>
        <taxon>Pseudomonadati</taxon>
        <taxon>Pseudomonadota</taxon>
        <taxon>Alphaproteobacteria</taxon>
        <taxon>Rhodobacterales</taxon>
        <taxon>Roseobacteraceae</taxon>
        <taxon>Salipiger</taxon>
    </lineage>
</organism>
<dbReference type="AlphaFoldDB" id="A0A1G7AWX1"/>
<evidence type="ECO:0000313" key="1">
    <source>
        <dbReference type="EMBL" id="SDE19378.1"/>
    </source>
</evidence>
<gene>
    <name evidence="1" type="ORF">SAMN04488105_101432</name>
</gene>
<proteinExistence type="predicted"/>
<keyword evidence="2" id="KW-1185">Reference proteome</keyword>
<reference evidence="2" key="1">
    <citation type="submission" date="2016-10" db="EMBL/GenBank/DDBJ databases">
        <authorList>
            <person name="Varghese N."/>
            <person name="Submissions S."/>
        </authorList>
    </citation>
    <scope>NUCLEOTIDE SEQUENCE [LARGE SCALE GENOMIC DNA]</scope>
    <source>
        <strain evidence="2">DSM 10146</strain>
    </source>
</reference>
<accession>A0A1G7AWX1</accession>
<dbReference type="Proteomes" id="UP000198994">
    <property type="component" value="Unassembled WGS sequence"/>
</dbReference>
<sequence length="293" mass="33057">MQITLHLGVQCTDEDRLLKGLLKNVGDLRKDGICIPGPGRYRTLLSETLNTLGEATPAPEAREVLLDAILDEDPETVQRLVLSHENLLSVPKLALSGGRLYRKLEQRLPAMARLFPGDGIEIFVGLRNFATYLPAVYRSTPHGSFDEFLSGADPMHLRWSEMIARIRTALPDAPLTVWCNEDTPLIWGQLLHEMAGIETDRRITGAFDLFSEIVSPEGMQRFRAFLKENPTVNETQKRRVMMAFLDKYALDEAVEEELDLPGWDTAYVDMLTELYDKDVYQIGQMPGVTLIEP</sequence>
<evidence type="ECO:0000313" key="2">
    <source>
        <dbReference type="Proteomes" id="UP000198994"/>
    </source>
</evidence>
<dbReference type="EMBL" id="FNAV01000001">
    <property type="protein sequence ID" value="SDE19378.1"/>
    <property type="molecule type" value="Genomic_DNA"/>
</dbReference>
<name>A0A1G7AWX1_9RHOB</name>